<name>X0VU42_9ZZZZ</name>
<gene>
    <name evidence="1" type="ORF">S01H1_60603</name>
</gene>
<accession>X0VU42</accession>
<dbReference type="AlphaFoldDB" id="X0VU42"/>
<organism evidence="1">
    <name type="scientific">marine sediment metagenome</name>
    <dbReference type="NCBI Taxonomy" id="412755"/>
    <lineage>
        <taxon>unclassified sequences</taxon>
        <taxon>metagenomes</taxon>
        <taxon>ecological metagenomes</taxon>
    </lineage>
</organism>
<evidence type="ECO:0008006" key="2">
    <source>
        <dbReference type="Google" id="ProtNLM"/>
    </source>
</evidence>
<evidence type="ECO:0000313" key="1">
    <source>
        <dbReference type="EMBL" id="GAG21934.1"/>
    </source>
</evidence>
<dbReference type="EMBL" id="BARS01039701">
    <property type="protein sequence ID" value="GAG21934.1"/>
    <property type="molecule type" value="Genomic_DNA"/>
</dbReference>
<reference evidence="1" key="1">
    <citation type="journal article" date="2014" name="Front. Microbiol.">
        <title>High frequency of phylogenetically diverse reductive dehalogenase-homologous genes in deep subseafloor sedimentary metagenomes.</title>
        <authorList>
            <person name="Kawai M."/>
            <person name="Futagami T."/>
            <person name="Toyoda A."/>
            <person name="Takaki Y."/>
            <person name="Nishi S."/>
            <person name="Hori S."/>
            <person name="Arai W."/>
            <person name="Tsubouchi T."/>
            <person name="Morono Y."/>
            <person name="Uchiyama I."/>
            <person name="Ito T."/>
            <person name="Fujiyama A."/>
            <person name="Inagaki F."/>
            <person name="Takami H."/>
        </authorList>
    </citation>
    <scope>NUCLEOTIDE SEQUENCE</scope>
    <source>
        <strain evidence="1">Expedition CK06-06</strain>
    </source>
</reference>
<sequence>MASYRGEAMDIEELTQKIDAKQLKEEAKKRGIKTACVKKIDIAKQLPKEVLERLVSQAK</sequence>
<comment type="caution">
    <text evidence="1">The sequence shown here is derived from an EMBL/GenBank/DDBJ whole genome shotgun (WGS) entry which is preliminary data.</text>
</comment>
<protein>
    <recommendedName>
        <fullName evidence="2">Rho termination factor N-terminal domain-containing protein</fullName>
    </recommendedName>
</protein>
<proteinExistence type="predicted"/>